<reference evidence="2" key="1">
    <citation type="submission" date="2017-05" db="EMBL/GenBank/DDBJ databases">
        <title>The Genome Sequence of Enterococcus sp. 9D6_DIV0238.</title>
        <authorList>
            <consortium name="The Broad Institute Genomics Platform"/>
            <consortium name="The Broad Institute Genomic Center for Infectious Diseases"/>
            <person name="Earl A."/>
            <person name="Manson A."/>
            <person name="Schwartman J."/>
            <person name="Gilmore M."/>
            <person name="Abouelleil A."/>
            <person name="Cao P."/>
            <person name="Chapman S."/>
            <person name="Cusick C."/>
            <person name="Shea T."/>
            <person name="Young S."/>
            <person name="Neafsey D."/>
            <person name="Nusbaum C."/>
            <person name="Birren B."/>
        </authorList>
    </citation>
    <scope>NUCLEOTIDE SEQUENCE [LARGE SCALE GENOMIC DNA]</scope>
    <source>
        <strain evidence="2">9D6_DIV0238</strain>
    </source>
</reference>
<evidence type="ECO:0000313" key="2">
    <source>
        <dbReference type="EMBL" id="OUZ30461.1"/>
    </source>
</evidence>
<accession>A0A200J0W6</accession>
<reference evidence="3" key="3">
    <citation type="submission" date="2024-03" db="EMBL/GenBank/DDBJ databases">
        <title>The Genome Sequence of Enterococcus sp. DIV0238c.</title>
        <authorList>
            <consortium name="The Broad Institute Genomics Platform"/>
            <consortium name="The Broad Institute Microbial Omics Core"/>
            <consortium name="The Broad Institute Genomic Center for Infectious Diseases"/>
            <person name="Earl A."/>
            <person name="Manson A."/>
            <person name="Gilmore M."/>
            <person name="Schwartman J."/>
            <person name="Shea T."/>
            <person name="Abouelleil A."/>
            <person name="Cao P."/>
            <person name="Chapman S."/>
            <person name="Cusick C."/>
            <person name="Young S."/>
            <person name="Neafsey D."/>
            <person name="Nusbaum C."/>
            <person name="Birren B."/>
        </authorList>
    </citation>
    <scope>NUCLEOTIDE SEQUENCE</scope>
    <source>
        <strain evidence="3">9D6_DIV0238</strain>
    </source>
</reference>
<dbReference type="Proteomes" id="UP000196151">
    <property type="component" value="Chromosome"/>
</dbReference>
<gene>
    <name evidence="3" type="ORF">A5889_002066</name>
    <name evidence="2" type="ORF">A5889_002749</name>
</gene>
<evidence type="ECO:0000313" key="4">
    <source>
        <dbReference type="Proteomes" id="UP000196151"/>
    </source>
</evidence>
<organism evidence="2">
    <name type="scientific">Candidatus Enterococcus dunnyi</name>
    <dbReference type="NCBI Taxonomy" id="1834192"/>
    <lineage>
        <taxon>Bacteria</taxon>
        <taxon>Bacillati</taxon>
        <taxon>Bacillota</taxon>
        <taxon>Bacilli</taxon>
        <taxon>Lactobacillales</taxon>
        <taxon>Enterococcaceae</taxon>
        <taxon>Enterococcus</taxon>
    </lineage>
</organism>
<evidence type="ECO:0000313" key="3">
    <source>
        <dbReference type="EMBL" id="WYJ94553.1"/>
    </source>
</evidence>
<protein>
    <submittedName>
        <fullName evidence="2">Uncharacterized protein</fullName>
    </submittedName>
</protein>
<dbReference type="RefSeq" id="WP_176372882.1">
    <property type="nucleotide sequence ID" value="NZ_CP147246.1"/>
</dbReference>
<evidence type="ECO:0000256" key="1">
    <source>
        <dbReference type="SAM" id="Phobius"/>
    </source>
</evidence>
<feature type="transmembrane region" description="Helical" evidence="1">
    <location>
        <begin position="7"/>
        <end position="24"/>
    </location>
</feature>
<name>A0A200J0W6_9ENTE</name>
<proteinExistence type="predicted"/>
<keyword evidence="1" id="KW-0812">Transmembrane</keyword>
<keyword evidence="1" id="KW-0472">Membrane</keyword>
<dbReference type="EMBL" id="CP147246">
    <property type="protein sequence ID" value="WYJ94553.1"/>
    <property type="molecule type" value="Genomic_DNA"/>
</dbReference>
<dbReference type="AlphaFoldDB" id="A0A200J0W6"/>
<sequence length="53" mass="6017">MNRKEINFVSLFLLLLGIGVLLISLLEHRIIFVCSGIMLLSLSIAIRSYLLKK</sequence>
<reference evidence="3" key="2">
    <citation type="submission" date="2017-05" db="EMBL/GenBank/DDBJ databases">
        <authorList>
            <consortium name="The Broad Institute Genomics Platform"/>
            <consortium name="The Broad Institute Genomic Center for Infectious Diseases"/>
            <person name="Earl A."/>
            <person name="Manson A."/>
            <person name="Schwartman J."/>
            <person name="Gilmore M."/>
            <person name="Abouelleil A."/>
            <person name="Cao P."/>
            <person name="Chapman S."/>
            <person name="Cusick C."/>
            <person name="Shea T."/>
            <person name="Young S."/>
            <person name="Neafsey D."/>
            <person name="Nusbaum C."/>
            <person name="Birren B."/>
        </authorList>
    </citation>
    <scope>NUCLEOTIDE SEQUENCE</scope>
    <source>
        <strain evidence="3">9D6_DIV0238</strain>
    </source>
</reference>
<keyword evidence="4" id="KW-1185">Reference proteome</keyword>
<keyword evidence="1" id="KW-1133">Transmembrane helix</keyword>
<feature type="transmembrane region" description="Helical" evidence="1">
    <location>
        <begin position="30"/>
        <end position="50"/>
    </location>
</feature>
<dbReference type="EMBL" id="NIBQ01000003">
    <property type="protein sequence ID" value="OUZ30461.1"/>
    <property type="molecule type" value="Genomic_DNA"/>
</dbReference>